<dbReference type="InterPro" id="IPR010614">
    <property type="entry name" value="RAD3-like_helicase_DEAD"/>
</dbReference>
<evidence type="ECO:0000256" key="3">
    <source>
        <dbReference type="ARBA" id="ARBA00022485"/>
    </source>
</evidence>
<comment type="catalytic activity">
    <reaction evidence="16">
        <text>ATP + H2O = ADP + phosphate + H(+)</text>
        <dbReference type="Rhea" id="RHEA:13065"/>
        <dbReference type="ChEBI" id="CHEBI:15377"/>
        <dbReference type="ChEBI" id="CHEBI:15378"/>
        <dbReference type="ChEBI" id="CHEBI:30616"/>
        <dbReference type="ChEBI" id="CHEBI:43474"/>
        <dbReference type="ChEBI" id="CHEBI:456216"/>
    </reaction>
</comment>
<dbReference type="GO" id="GO:0016818">
    <property type="term" value="F:hydrolase activity, acting on acid anhydrides, in phosphorus-containing anhydrides"/>
    <property type="evidence" value="ECO:0007669"/>
    <property type="project" value="InterPro"/>
</dbReference>
<evidence type="ECO:0000256" key="5">
    <source>
        <dbReference type="ARBA" id="ARBA00022741"/>
    </source>
</evidence>
<proteinExistence type="predicted"/>
<keyword evidence="5" id="KW-0547">Nucleotide-binding</keyword>
<comment type="caution">
    <text evidence="21">The sequence shown here is derived from an EMBL/GenBank/DDBJ whole genome shotgun (WGS) entry which is preliminary data.</text>
</comment>
<keyword evidence="18" id="KW-0175">Coiled coil</keyword>
<dbReference type="GO" id="GO:0051539">
    <property type="term" value="F:4 iron, 4 sulfur cluster binding"/>
    <property type="evidence" value="ECO:0007669"/>
    <property type="project" value="UniProtKB-KW"/>
</dbReference>
<dbReference type="InterPro" id="IPR013020">
    <property type="entry name" value="Rad3/Chl1-like"/>
</dbReference>
<evidence type="ECO:0000256" key="17">
    <source>
        <dbReference type="ARBA" id="ARBA00073810"/>
    </source>
</evidence>
<dbReference type="InterPro" id="IPR014013">
    <property type="entry name" value="Helic_SF1/SF2_ATP-bd_DinG/Rad3"/>
</dbReference>
<dbReference type="CDD" id="cd18788">
    <property type="entry name" value="SF2_C_XPD"/>
    <property type="match status" value="1"/>
</dbReference>
<dbReference type="Pfam" id="PF23109">
    <property type="entry name" value="ARCH_RTEL1"/>
    <property type="match status" value="1"/>
</dbReference>
<keyword evidence="22" id="KW-1185">Reference proteome</keyword>
<dbReference type="InterPro" id="IPR045028">
    <property type="entry name" value="DinG/Rad3-like"/>
</dbReference>
<dbReference type="InterPro" id="IPR006555">
    <property type="entry name" value="ATP-dep_Helicase_C"/>
</dbReference>
<dbReference type="GO" id="GO:1904430">
    <property type="term" value="P:negative regulation of t-circle formation"/>
    <property type="evidence" value="ECO:0007669"/>
    <property type="project" value="TreeGrafter"/>
</dbReference>
<evidence type="ECO:0000256" key="1">
    <source>
        <dbReference type="ARBA" id="ARBA00001966"/>
    </source>
</evidence>
<feature type="compositionally biased region" description="Low complexity" evidence="19">
    <location>
        <begin position="712"/>
        <end position="721"/>
    </location>
</feature>
<dbReference type="GO" id="GO:0046872">
    <property type="term" value="F:metal ion binding"/>
    <property type="evidence" value="ECO:0007669"/>
    <property type="project" value="UniProtKB-KW"/>
</dbReference>
<comment type="cofactor">
    <cofactor evidence="1">
        <name>[4Fe-4S] cluster</name>
        <dbReference type="ChEBI" id="CHEBI:49883"/>
    </cofactor>
</comment>
<dbReference type="AlphaFoldDB" id="A0AAD5UGT2"/>
<evidence type="ECO:0000256" key="9">
    <source>
        <dbReference type="ARBA" id="ARBA00022840"/>
    </source>
</evidence>
<keyword evidence="9" id="KW-0067">ATP-binding</keyword>
<evidence type="ECO:0000256" key="15">
    <source>
        <dbReference type="ARBA" id="ARBA00023242"/>
    </source>
</evidence>
<keyword evidence="12" id="KW-0238">DNA-binding</keyword>
<dbReference type="PANTHER" id="PTHR11472:SF34">
    <property type="entry name" value="REGULATOR OF TELOMERE ELONGATION HELICASE 1"/>
    <property type="match status" value="1"/>
</dbReference>
<keyword evidence="13" id="KW-0234">DNA repair</keyword>
<dbReference type="GO" id="GO:0010569">
    <property type="term" value="P:regulation of double-strand break repair via homologous recombination"/>
    <property type="evidence" value="ECO:0007669"/>
    <property type="project" value="TreeGrafter"/>
</dbReference>
<dbReference type="PROSITE" id="PS51193">
    <property type="entry name" value="HELICASE_ATP_BIND_2"/>
    <property type="match status" value="1"/>
</dbReference>
<dbReference type="GO" id="GO:0005634">
    <property type="term" value="C:nucleus"/>
    <property type="evidence" value="ECO:0007669"/>
    <property type="project" value="UniProtKB-SubCell"/>
</dbReference>
<feature type="domain" description="Helicase ATP-binding" evidence="20">
    <location>
        <begin position="1"/>
        <end position="109"/>
    </location>
</feature>
<dbReference type="GO" id="GO:0005524">
    <property type="term" value="F:ATP binding"/>
    <property type="evidence" value="ECO:0007669"/>
    <property type="project" value="UniProtKB-KW"/>
</dbReference>
<protein>
    <recommendedName>
        <fullName evidence="17">Regulator of telomere elongation helicase 1 homolog</fullName>
    </recommendedName>
</protein>
<organism evidence="21 22">
    <name type="scientific">Boothiomyces macroporosus</name>
    <dbReference type="NCBI Taxonomy" id="261099"/>
    <lineage>
        <taxon>Eukaryota</taxon>
        <taxon>Fungi</taxon>
        <taxon>Fungi incertae sedis</taxon>
        <taxon>Chytridiomycota</taxon>
        <taxon>Chytridiomycota incertae sedis</taxon>
        <taxon>Chytridiomycetes</taxon>
        <taxon>Rhizophydiales</taxon>
        <taxon>Terramycetaceae</taxon>
        <taxon>Boothiomyces</taxon>
    </lineage>
</organism>
<evidence type="ECO:0000256" key="14">
    <source>
        <dbReference type="ARBA" id="ARBA00023235"/>
    </source>
</evidence>
<evidence type="ECO:0000256" key="16">
    <source>
        <dbReference type="ARBA" id="ARBA00049360"/>
    </source>
</evidence>
<evidence type="ECO:0000259" key="20">
    <source>
        <dbReference type="PROSITE" id="PS51193"/>
    </source>
</evidence>
<feature type="compositionally biased region" description="Polar residues" evidence="19">
    <location>
        <begin position="734"/>
        <end position="745"/>
    </location>
</feature>
<dbReference type="Pfam" id="PF13307">
    <property type="entry name" value="Helicase_C_2"/>
    <property type="match status" value="1"/>
</dbReference>
<dbReference type="FunFam" id="3.40.50.300:FF:000431">
    <property type="entry name" value="Regulator of telomere elongation helicase 1"/>
    <property type="match status" value="1"/>
</dbReference>
<keyword evidence="10" id="KW-0408">Iron</keyword>
<evidence type="ECO:0000256" key="7">
    <source>
        <dbReference type="ARBA" id="ARBA00022801"/>
    </source>
</evidence>
<evidence type="ECO:0000256" key="18">
    <source>
        <dbReference type="SAM" id="Coils"/>
    </source>
</evidence>
<dbReference type="NCBIfam" id="TIGR00604">
    <property type="entry name" value="rad3"/>
    <property type="match status" value="1"/>
</dbReference>
<keyword evidence="4" id="KW-0479">Metal-binding</keyword>
<evidence type="ECO:0000256" key="8">
    <source>
        <dbReference type="ARBA" id="ARBA00022806"/>
    </source>
</evidence>
<evidence type="ECO:0000256" key="6">
    <source>
        <dbReference type="ARBA" id="ARBA00022763"/>
    </source>
</evidence>
<comment type="subcellular location">
    <subcellularLocation>
        <location evidence="2">Nucleus</location>
    </subcellularLocation>
</comment>
<dbReference type="GO" id="GO:0070182">
    <property type="term" value="F:DNA polymerase binding"/>
    <property type="evidence" value="ECO:0007669"/>
    <property type="project" value="TreeGrafter"/>
</dbReference>
<keyword evidence="3" id="KW-0004">4Fe-4S</keyword>
<dbReference type="Gene3D" id="3.40.50.300">
    <property type="entry name" value="P-loop containing nucleotide triphosphate hydrolases"/>
    <property type="match status" value="2"/>
</dbReference>
<keyword evidence="6" id="KW-0227">DNA damage</keyword>
<evidence type="ECO:0000313" key="22">
    <source>
        <dbReference type="Proteomes" id="UP001210925"/>
    </source>
</evidence>
<keyword evidence="14" id="KW-0413">Isomerase</keyword>
<keyword evidence="8" id="KW-0347">Helicase</keyword>
<evidence type="ECO:0000313" key="21">
    <source>
        <dbReference type="EMBL" id="KAJ3255165.1"/>
    </source>
</evidence>
<evidence type="ECO:0000256" key="2">
    <source>
        <dbReference type="ARBA" id="ARBA00004123"/>
    </source>
</evidence>
<dbReference type="PROSITE" id="PS00690">
    <property type="entry name" value="DEAH_ATP_HELICASE"/>
    <property type="match status" value="1"/>
</dbReference>
<dbReference type="SMART" id="SM00491">
    <property type="entry name" value="HELICc2"/>
    <property type="match status" value="1"/>
</dbReference>
<evidence type="ECO:0000256" key="4">
    <source>
        <dbReference type="ARBA" id="ARBA00022723"/>
    </source>
</evidence>
<dbReference type="InterPro" id="IPR002464">
    <property type="entry name" value="DNA/RNA_helicase_DEAH_CS"/>
</dbReference>
<evidence type="ECO:0000256" key="13">
    <source>
        <dbReference type="ARBA" id="ARBA00023204"/>
    </source>
</evidence>
<dbReference type="GO" id="GO:0045910">
    <property type="term" value="P:negative regulation of DNA recombination"/>
    <property type="evidence" value="ECO:0007669"/>
    <property type="project" value="TreeGrafter"/>
</dbReference>
<evidence type="ECO:0000256" key="12">
    <source>
        <dbReference type="ARBA" id="ARBA00023125"/>
    </source>
</evidence>
<dbReference type="GO" id="GO:0090657">
    <property type="term" value="P:telomeric loop disassembly"/>
    <property type="evidence" value="ECO:0007669"/>
    <property type="project" value="TreeGrafter"/>
</dbReference>
<evidence type="ECO:0000256" key="19">
    <source>
        <dbReference type="SAM" id="MobiDB-lite"/>
    </source>
</evidence>
<dbReference type="InterPro" id="IPR027417">
    <property type="entry name" value="P-loop_NTPase"/>
</dbReference>
<keyword evidence="7" id="KW-0378">Hydrolase</keyword>
<name>A0AAD5UGT2_9FUNG</name>
<dbReference type="EMBL" id="JADGKB010000070">
    <property type="protein sequence ID" value="KAJ3255165.1"/>
    <property type="molecule type" value="Genomic_DNA"/>
</dbReference>
<dbReference type="GO" id="GO:0003677">
    <property type="term" value="F:DNA binding"/>
    <property type="evidence" value="ECO:0007669"/>
    <property type="project" value="UniProtKB-KW"/>
</dbReference>
<dbReference type="GO" id="GO:0003678">
    <property type="term" value="F:DNA helicase activity"/>
    <property type="evidence" value="ECO:0007669"/>
    <property type="project" value="InterPro"/>
</dbReference>
<reference evidence="21" key="1">
    <citation type="submission" date="2020-05" db="EMBL/GenBank/DDBJ databases">
        <title>Phylogenomic resolution of chytrid fungi.</title>
        <authorList>
            <person name="Stajich J.E."/>
            <person name="Amses K."/>
            <person name="Simmons R."/>
            <person name="Seto K."/>
            <person name="Myers J."/>
            <person name="Bonds A."/>
            <person name="Quandt C.A."/>
            <person name="Barry K."/>
            <person name="Liu P."/>
            <person name="Grigoriev I."/>
            <person name="Longcore J.E."/>
            <person name="James T.Y."/>
        </authorList>
    </citation>
    <scope>NUCLEOTIDE SEQUENCE</scope>
    <source>
        <strain evidence="21">PLAUS21</strain>
    </source>
</reference>
<evidence type="ECO:0000256" key="10">
    <source>
        <dbReference type="ARBA" id="ARBA00023004"/>
    </source>
</evidence>
<feature type="coiled-coil region" evidence="18">
    <location>
        <begin position="798"/>
        <end position="825"/>
    </location>
</feature>
<gene>
    <name evidence="21" type="ORF">HK103_006534</name>
</gene>
<dbReference type="Pfam" id="PF06733">
    <property type="entry name" value="DEAD_2"/>
    <property type="match status" value="1"/>
</dbReference>
<dbReference type="SUPFAM" id="SSF52540">
    <property type="entry name" value="P-loop containing nucleoside triphosphate hydrolases"/>
    <property type="match status" value="1"/>
</dbReference>
<feature type="region of interest" description="Disordered" evidence="19">
    <location>
        <begin position="709"/>
        <end position="745"/>
    </location>
</feature>
<dbReference type="PANTHER" id="PTHR11472">
    <property type="entry name" value="DNA REPAIR DEAD HELICASE RAD3/XP-D SUBFAMILY MEMBER"/>
    <property type="match status" value="1"/>
</dbReference>
<keyword evidence="15" id="KW-0539">Nucleus</keyword>
<dbReference type="GO" id="GO:0006281">
    <property type="term" value="P:DNA repair"/>
    <property type="evidence" value="ECO:0007669"/>
    <property type="project" value="UniProtKB-KW"/>
</dbReference>
<keyword evidence="11" id="KW-0411">Iron-sulfur</keyword>
<sequence length="831" mass="94425">MDIEDLINYGKENTTCPFYTSRENQGSADIVFLPYNYLIDSQTREAQSLDLTNSIVIFDEAHNLESFCEESYSFELTLSDIKQAIIEMEHCLIKLRTENETEFGLGEYNALKWIQTQSGKYMYELFQSIEIDYSNASNLSLLVDGAITVLSGTGYKSKNIARYGLALFNDALKLLYKVLEKDTSVIEFYRVHIERKDTVVAEQFAPVKKLETVLSFWCFSAQVAMKSLQALGTRTIILASGTLSPLESIPKETGILFPYKVENAHVIKHTQILVNVLQKGPSGVELNSSFSKRDSREYIHDLGLSIVNIAKVTPKGILVFFTSYALLKKTIDAWERITKSGRNSIIGLMEQHKKVYVEPKSKLEFVRVIEKFNNSVKHSGAILFAVCRGKASEGIDFSDDHCRAVLICGIPFPALKDPKVELKKKILSINNRKGGDEWYSQQAYRAVNQAIGRVIRHRKDYGAIILLDDRFSNATVQKNLPVWIRHHIEVVKEYGQLNTNLQRFFRNIGQLGLDYSSDLAVNQKKSNENVGTRLVRDYDLERYYDRNDPLSVNFNDIAVNGKYVSIKDSYKGLTNTAMKSNEQHNSSDPLSIPAKSTHHARFEIDKTDPMYVSPKKYNQSASIYASDALSVMPKKVTSTFPASGDPLHINIKAWDESNNISDNPLNFKLPEDPLAIKQSSIATRKHVAIEYTASNNPLEVSKTYLSQKKESPLNSNLNESSCEQTSSVKEESENVQPGKNIPTVNTSKRRTKYKGFQSCLKNYKMKKEIDLLEFVTRVCKLITEIQPPFDANDIACRIELLEEFQKFAREQKNEVKKELAKFKDRYGHKII</sequence>
<dbReference type="InterPro" id="IPR057498">
    <property type="entry name" value="Rtel1_ARCH"/>
</dbReference>
<accession>A0AAD5UGT2</accession>
<dbReference type="Proteomes" id="UP001210925">
    <property type="component" value="Unassembled WGS sequence"/>
</dbReference>
<evidence type="ECO:0000256" key="11">
    <source>
        <dbReference type="ARBA" id="ARBA00023014"/>
    </source>
</evidence>